<feature type="binding site" evidence="10">
    <location>
        <begin position="112"/>
        <end position="115"/>
    </location>
    <ligand>
        <name>GTP</name>
        <dbReference type="ChEBI" id="CHEBI:37565"/>
    </ligand>
</feature>
<feature type="binding site" evidence="10">
    <location>
        <position position="246"/>
    </location>
    <ligand>
        <name>Zn(2+)</name>
        <dbReference type="ChEBI" id="CHEBI:29105"/>
    </ligand>
</feature>
<evidence type="ECO:0000313" key="13">
    <source>
        <dbReference type="EMBL" id="MCQ9209729.1"/>
    </source>
</evidence>
<feature type="binding site" evidence="10">
    <location>
        <position position="253"/>
    </location>
    <ligand>
        <name>Zn(2+)</name>
        <dbReference type="ChEBI" id="CHEBI:29105"/>
    </ligand>
</feature>
<evidence type="ECO:0000256" key="10">
    <source>
        <dbReference type="HAMAP-Rule" id="MF_01820"/>
    </source>
</evidence>
<dbReference type="PANTHER" id="PTHR32120">
    <property type="entry name" value="SMALL RIBOSOMAL SUBUNIT BIOGENESIS GTPASE RSGA"/>
    <property type="match status" value="1"/>
</dbReference>
<dbReference type="RefSeq" id="WP_256944843.1">
    <property type="nucleotide sequence ID" value="NZ_JANHNZ010000003.1"/>
</dbReference>
<evidence type="ECO:0000256" key="3">
    <source>
        <dbReference type="ARBA" id="ARBA00022723"/>
    </source>
</evidence>
<keyword evidence="4 10" id="KW-0699">rRNA-binding</keyword>
<feature type="domain" description="CP-type G" evidence="12">
    <location>
        <begin position="63"/>
        <end position="222"/>
    </location>
</feature>
<feature type="domain" description="EngC GTPase" evidence="11">
    <location>
        <begin position="72"/>
        <end position="220"/>
    </location>
</feature>
<protein>
    <recommendedName>
        <fullName evidence="10">Small ribosomal subunit biogenesis GTPase RsgA</fullName>
        <ecNumber evidence="10">3.6.1.-</ecNumber>
    </recommendedName>
</protein>
<reference evidence="13" key="2">
    <citation type="journal article" date="2023" name="Curr. Microbiol.">
        <title>Granulicatella seriolae sp. nov., a Novel Facultative Anaerobe Isolated from Yellowtail Marine Fish.</title>
        <authorList>
            <person name="Lee M."/>
            <person name="Choi Y.J."/>
            <person name="Farooq A."/>
            <person name="Jeong J.B."/>
            <person name="Jung M.Y."/>
        </authorList>
    </citation>
    <scope>NUCLEOTIDE SEQUENCE</scope>
    <source>
        <strain evidence="13">S8</strain>
    </source>
</reference>
<comment type="similarity">
    <text evidence="10">Belongs to the TRAFAC class YlqF/YawG GTPase family. RsgA subfamily.</text>
</comment>
<comment type="cofactor">
    <cofactor evidence="10">
        <name>Zn(2+)</name>
        <dbReference type="ChEBI" id="CHEBI:29105"/>
    </cofactor>
    <text evidence="10">Binds 1 zinc ion per subunit.</text>
</comment>
<dbReference type="Pfam" id="PF16745">
    <property type="entry name" value="RsgA_N"/>
    <property type="match status" value="1"/>
</dbReference>
<evidence type="ECO:0000256" key="9">
    <source>
        <dbReference type="ARBA" id="ARBA00023134"/>
    </source>
</evidence>
<keyword evidence="7 10" id="KW-0862">Zinc</keyword>
<evidence type="ECO:0000256" key="2">
    <source>
        <dbReference type="ARBA" id="ARBA00022517"/>
    </source>
</evidence>
<dbReference type="Gene3D" id="1.10.40.50">
    <property type="entry name" value="Probable gtpase engc, domain 3"/>
    <property type="match status" value="1"/>
</dbReference>
<dbReference type="CDD" id="cd01854">
    <property type="entry name" value="YjeQ_EngC"/>
    <property type="match status" value="1"/>
</dbReference>
<organism evidence="13 14">
    <name type="scientific">Granulicatella seriolae</name>
    <dbReference type="NCBI Taxonomy" id="2967226"/>
    <lineage>
        <taxon>Bacteria</taxon>
        <taxon>Bacillati</taxon>
        <taxon>Bacillota</taxon>
        <taxon>Bacilli</taxon>
        <taxon>Lactobacillales</taxon>
        <taxon>Carnobacteriaceae</taxon>
        <taxon>Granulicatella</taxon>
    </lineage>
</organism>
<feature type="binding site" evidence="10">
    <location>
        <position position="259"/>
    </location>
    <ligand>
        <name>Zn(2+)</name>
        <dbReference type="ChEBI" id="CHEBI:29105"/>
    </ligand>
</feature>
<evidence type="ECO:0000313" key="14">
    <source>
        <dbReference type="Proteomes" id="UP001059480"/>
    </source>
</evidence>
<dbReference type="NCBIfam" id="TIGR00157">
    <property type="entry name" value="ribosome small subunit-dependent GTPase A"/>
    <property type="match status" value="1"/>
</dbReference>
<gene>
    <name evidence="10 13" type="primary">rsgA</name>
    <name evidence="13" type="ORF">NPA36_04115</name>
</gene>
<dbReference type="EC" id="3.6.1.-" evidence="10"/>
<keyword evidence="14" id="KW-1185">Reference proteome</keyword>
<dbReference type="Proteomes" id="UP001059480">
    <property type="component" value="Unassembled WGS sequence"/>
</dbReference>
<dbReference type="InterPro" id="IPR012340">
    <property type="entry name" value="NA-bd_OB-fold"/>
</dbReference>
<evidence type="ECO:0000259" key="11">
    <source>
        <dbReference type="PROSITE" id="PS50936"/>
    </source>
</evidence>
<keyword evidence="9 10" id="KW-0342">GTP-binding</keyword>
<evidence type="ECO:0000256" key="4">
    <source>
        <dbReference type="ARBA" id="ARBA00022730"/>
    </source>
</evidence>
<comment type="function">
    <text evidence="10">One of several proteins that assist in the late maturation steps of the functional core of the 30S ribosomal subunit. Helps release RbfA from mature subunits. May play a role in the assembly of ribosomal proteins into the subunit. Circularly permuted GTPase that catalyzes slow GTP hydrolysis, GTPase activity is stimulated by the 30S ribosomal subunit.</text>
</comment>
<keyword evidence="2 10" id="KW-0690">Ribosome biogenesis</keyword>
<keyword evidence="1 10" id="KW-0963">Cytoplasm</keyword>
<reference evidence="13" key="1">
    <citation type="submission" date="2022-07" db="EMBL/GenBank/DDBJ databases">
        <authorList>
            <person name="Jung M.-Y."/>
            <person name="Lee M."/>
        </authorList>
    </citation>
    <scope>NUCLEOTIDE SEQUENCE</scope>
    <source>
        <strain evidence="13">S8</strain>
    </source>
</reference>
<keyword evidence="6 10" id="KW-0378">Hydrolase</keyword>
<dbReference type="Gene3D" id="2.40.50.140">
    <property type="entry name" value="Nucleic acid-binding proteins"/>
    <property type="match status" value="1"/>
</dbReference>
<keyword evidence="3 10" id="KW-0479">Metal-binding</keyword>
<sequence length="296" mass="33695">MSKGQIIKALSGFYYIASDNKVYQTRARGIFRKRGQSPLVGDYVEFESQTLQEGVLTKIEKRKNELIRPPMANIDSAVLVMSALEPSFSTLLVDRFLVYLEAKDIKPVIYITKMDLLNEVETAQIKAYQTMYQSIGYPVWLSQEGDVDSSDFIDSLANQVVLFMGQSGVGKSTLLNQLLPSLDLETAAISKSLGRGKHTTRHVALHQVKQALIADTPGFSSVELDQIEKEDLPYLFPEFRKYSPNCKFRECSHRHEPDCAVKAALVEGKIYQSRYDHYCQFMDEIIDRKPKYQRKS</sequence>
<evidence type="ECO:0000256" key="1">
    <source>
        <dbReference type="ARBA" id="ARBA00022490"/>
    </source>
</evidence>
<reference evidence="13" key="3">
    <citation type="journal article" date="2023" name="Microbiol. Resour. Announc.">
        <title>Draft Genome Sequence of Granulicatella sp. Strain S8, Isolated from a Marine Fish, Seriola quinqueradiata.</title>
        <authorList>
            <person name="Lee M."/>
            <person name="Farooq A."/>
            <person name="Jeong J.B."/>
            <person name="Jung M.Y."/>
        </authorList>
    </citation>
    <scope>NUCLEOTIDE SEQUENCE</scope>
    <source>
        <strain evidence="13">S8</strain>
    </source>
</reference>
<dbReference type="InterPro" id="IPR027417">
    <property type="entry name" value="P-loop_NTPase"/>
</dbReference>
<dbReference type="InterPro" id="IPR031944">
    <property type="entry name" value="RsgA_N"/>
</dbReference>
<keyword evidence="5 10" id="KW-0547">Nucleotide-binding</keyword>
<keyword evidence="8 10" id="KW-0694">RNA-binding</keyword>
<comment type="subcellular location">
    <subcellularLocation>
        <location evidence="10">Cytoplasm</location>
    </subcellularLocation>
</comment>
<dbReference type="InterPro" id="IPR030378">
    <property type="entry name" value="G_CP_dom"/>
</dbReference>
<comment type="subunit">
    <text evidence="10">Monomer. Associates with 30S ribosomal subunit, binds 16S rRNA.</text>
</comment>
<name>A0ABT1WMG9_9LACT</name>
<dbReference type="HAMAP" id="MF_01820">
    <property type="entry name" value="GTPase_RsgA"/>
    <property type="match status" value="1"/>
</dbReference>
<evidence type="ECO:0000259" key="12">
    <source>
        <dbReference type="PROSITE" id="PS51721"/>
    </source>
</evidence>
<evidence type="ECO:0000256" key="5">
    <source>
        <dbReference type="ARBA" id="ARBA00022741"/>
    </source>
</evidence>
<evidence type="ECO:0000256" key="6">
    <source>
        <dbReference type="ARBA" id="ARBA00022801"/>
    </source>
</evidence>
<dbReference type="Gene3D" id="3.40.50.300">
    <property type="entry name" value="P-loop containing nucleotide triphosphate hydrolases"/>
    <property type="match status" value="1"/>
</dbReference>
<dbReference type="SUPFAM" id="SSF50249">
    <property type="entry name" value="Nucleic acid-binding proteins"/>
    <property type="match status" value="1"/>
</dbReference>
<accession>A0ABT1WMG9</accession>
<dbReference type="Pfam" id="PF03193">
    <property type="entry name" value="RsgA_GTPase"/>
    <property type="match status" value="1"/>
</dbReference>
<feature type="binding site" evidence="10">
    <location>
        <begin position="165"/>
        <end position="173"/>
    </location>
    <ligand>
        <name>GTP</name>
        <dbReference type="ChEBI" id="CHEBI:37565"/>
    </ligand>
</feature>
<dbReference type="PROSITE" id="PS50936">
    <property type="entry name" value="ENGC_GTPASE"/>
    <property type="match status" value="1"/>
</dbReference>
<dbReference type="PROSITE" id="PS51721">
    <property type="entry name" value="G_CP"/>
    <property type="match status" value="1"/>
</dbReference>
<dbReference type="InterPro" id="IPR004881">
    <property type="entry name" value="Ribosome_biogen_GTPase_RsgA"/>
</dbReference>
<comment type="caution">
    <text evidence="13">The sequence shown here is derived from an EMBL/GenBank/DDBJ whole genome shotgun (WGS) entry which is preliminary data.</text>
</comment>
<dbReference type="PANTHER" id="PTHR32120:SF11">
    <property type="entry name" value="SMALL RIBOSOMAL SUBUNIT BIOGENESIS GTPASE RSGA 1, MITOCHONDRIAL-RELATED"/>
    <property type="match status" value="1"/>
</dbReference>
<dbReference type="EMBL" id="JANHNZ010000003">
    <property type="protein sequence ID" value="MCQ9209729.1"/>
    <property type="molecule type" value="Genomic_DNA"/>
</dbReference>
<evidence type="ECO:0000256" key="7">
    <source>
        <dbReference type="ARBA" id="ARBA00022833"/>
    </source>
</evidence>
<evidence type="ECO:0000256" key="8">
    <source>
        <dbReference type="ARBA" id="ARBA00022884"/>
    </source>
</evidence>
<proteinExistence type="inferred from homology"/>
<feature type="binding site" evidence="10">
    <location>
        <position position="251"/>
    </location>
    <ligand>
        <name>Zn(2+)</name>
        <dbReference type="ChEBI" id="CHEBI:29105"/>
    </ligand>
</feature>
<dbReference type="SUPFAM" id="SSF52540">
    <property type="entry name" value="P-loop containing nucleoside triphosphate hydrolases"/>
    <property type="match status" value="1"/>
</dbReference>
<dbReference type="InterPro" id="IPR010914">
    <property type="entry name" value="RsgA_GTPase_dom"/>
</dbReference>
<dbReference type="CDD" id="cd04466">
    <property type="entry name" value="S1_YloQ_GTPase"/>
    <property type="match status" value="1"/>
</dbReference>